<evidence type="ECO:0000313" key="6">
    <source>
        <dbReference type="Proteomes" id="UP000031643"/>
    </source>
</evidence>
<dbReference type="AlphaFoldDB" id="A0A0A8JYE9"/>
<keyword evidence="6" id="KW-1185">Reference proteome</keyword>
<dbReference type="PANTHER" id="PTHR41251">
    <property type="entry name" value="NON-HOMOLOGOUS END JOINING PROTEIN KU"/>
    <property type="match status" value="1"/>
</dbReference>
<comment type="function">
    <text evidence="2">With LigD forms a non-homologous end joining (NHEJ) DNA repair enzyme, which repairs dsDNA breaks with reduced fidelity. Binds linear dsDNA with 5'- and 3'- overhangs but not closed circular dsDNA nor ssDNA. Recruits and stimulates the ligase activity of LigD.</text>
</comment>
<dbReference type="HAMAP" id="MF_01875">
    <property type="entry name" value="Prokaryotic_Ku"/>
    <property type="match status" value="1"/>
</dbReference>
<feature type="compositionally biased region" description="Basic residues" evidence="3">
    <location>
        <begin position="276"/>
        <end position="291"/>
    </location>
</feature>
<comment type="subunit">
    <text evidence="2">Homodimer. Interacts with LigD.</text>
</comment>
<dbReference type="NCBIfam" id="TIGR02772">
    <property type="entry name" value="Ku_bact"/>
    <property type="match status" value="1"/>
</dbReference>
<organism evidence="5 6">
    <name type="scientific">Methyloceanibacter caenitepidi</name>
    <dbReference type="NCBI Taxonomy" id="1384459"/>
    <lineage>
        <taxon>Bacteria</taxon>
        <taxon>Pseudomonadati</taxon>
        <taxon>Pseudomonadota</taxon>
        <taxon>Alphaproteobacteria</taxon>
        <taxon>Hyphomicrobiales</taxon>
        <taxon>Hyphomicrobiaceae</taxon>
        <taxon>Methyloceanibacter</taxon>
    </lineage>
</organism>
<evidence type="ECO:0000256" key="3">
    <source>
        <dbReference type="SAM" id="MobiDB-lite"/>
    </source>
</evidence>
<dbReference type="STRING" id="1384459.GL4_0155"/>
<dbReference type="PIRSF" id="PIRSF006493">
    <property type="entry name" value="Prok_Ku"/>
    <property type="match status" value="1"/>
</dbReference>
<dbReference type="RefSeq" id="WP_045363470.1">
    <property type="nucleotide sequence ID" value="NZ_AP014648.1"/>
</dbReference>
<dbReference type="SMART" id="SM00559">
    <property type="entry name" value="Ku78"/>
    <property type="match status" value="1"/>
</dbReference>
<feature type="compositionally biased region" description="Basic and acidic residues" evidence="3">
    <location>
        <begin position="259"/>
        <end position="275"/>
    </location>
</feature>
<reference evidence="5 6" key="1">
    <citation type="submission" date="2014-09" db="EMBL/GenBank/DDBJ databases">
        <title>Genome sequencing of Methyloceanibacter caenitepidi Gela4.</title>
        <authorList>
            <person name="Takeuchi M."/>
            <person name="Susumu S."/>
            <person name="Kamagata Y."/>
            <person name="Oshima K."/>
            <person name="Hattori M."/>
            <person name="Iwasaki W."/>
        </authorList>
    </citation>
    <scope>NUCLEOTIDE SEQUENCE [LARGE SCALE GENOMIC DNA]</scope>
    <source>
        <strain evidence="5 6">Gela4</strain>
    </source>
</reference>
<evidence type="ECO:0000256" key="2">
    <source>
        <dbReference type="HAMAP-Rule" id="MF_01875"/>
    </source>
</evidence>
<keyword evidence="2" id="KW-0234">DNA repair</keyword>
<accession>A0A0A8JYE9</accession>
<dbReference type="KEGG" id="mcg:GL4_0155"/>
<dbReference type="PANTHER" id="PTHR41251:SF1">
    <property type="entry name" value="NON-HOMOLOGOUS END JOINING PROTEIN KU"/>
    <property type="match status" value="1"/>
</dbReference>
<dbReference type="InterPro" id="IPR016194">
    <property type="entry name" value="SPOC-like_C_dom_sf"/>
</dbReference>
<name>A0A0A8JYE9_9HYPH</name>
<dbReference type="InterPro" id="IPR006164">
    <property type="entry name" value="DNA_bd_Ku70/Ku80"/>
</dbReference>
<feature type="domain" description="Ku" evidence="4">
    <location>
        <begin position="54"/>
        <end position="183"/>
    </location>
</feature>
<gene>
    <name evidence="2" type="primary">ku</name>
    <name evidence="5" type="ORF">GL4_0155</name>
</gene>
<evidence type="ECO:0000259" key="4">
    <source>
        <dbReference type="SMART" id="SM00559"/>
    </source>
</evidence>
<keyword evidence="2" id="KW-0233">DNA recombination</keyword>
<dbReference type="InterPro" id="IPR009187">
    <property type="entry name" value="Prok_Ku"/>
</dbReference>
<evidence type="ECO:0000256" key="1">
    <source>
        <dbReference type="ARBA" id="ARBA00023125"/>
    </source>
</evidence>
<protein>
    <recommendedName>
        <fullName evidence="2">Non-homologous end joining protein Ku</fullName>
    </recommendedName>
</protein>
<dbReference type="GO" id="GO:0006310">
    <property type="term" value="P:DNA recombination"/>
    <property type="evidence" value="ECO:0007669"/>
    <property type="project" value="UniProtKB-KW"/>
</dbReference>
<feature type="region of interest" description="Disordered" evidence="3">
    <location>
        <begin position="257"/>
        <end position="291"/>
    </location>
</feature>
<comment type="similarity">
    <text evidence="2">Belongs to the prokaryotic Ku family.</text>
</comment>
<evidence type="ECO:0000313" key="5">
    <source>
        <dbReference type="EMBL" id="BAQ15625.1"/>
    </source>
</evidence>
<sequence length="291" mass="32802">MATRAYWKGHLRLSLVSIGIELYAATASASRLSLHQIHKPSGQRVRYQKVAPGVGPIDIDEIVKGFEVGKDEYVLLEPEELDEIKLESKRTIDLVQFVDSCEIDPRYYYKPYYVVPEDLDVSEEGFAVIRDALRETDKVGLGQMAVRGRDYVIAIRPSGRGLLLETLRYEDEIRKSDQIFGQIPDVKVDKDMLNLAEELIERKSAPFDPEAFKSQYTTALRDLINEKSESGAVTASSDDDRAESRDNVIDLMSALKKSIAKDKMKPGRKRSEAKSARTKSSRRKTTKRAAG</sequence>
<keyword evidence="1 2" id="KW-0238">DNA-binding</keyword>
<proteinExistence type="inferred from homology"/>
<dbReference type="GO" id="GO:0003690">
    <property type="term" value="F:double-stranded DNA binding"/>
    <property type="evidence" value="ECO:0007669"/>
    <property type="project" value="UniProtKB-UniRule"/>
</dbReference>
<dbReference type="SUPFAM" id="SSF100939">
    <property type="entry name" value="SPOC domain-like"/>
    <property type="match status" value="1"/>
</dbReference>
<dbReference type="HOGENOM" id="CLU_048975_0_0_5"/>
<keyword evidence="2" id="KW-0227">DNA damage</keyword>
<dbReference type="Pfam" id="PF02735">
    <property type="entry name" value="Ku"/>
    <property type="match status" value="1"/>
</dbReference>
<dbReference type="Gene3D" id="2.40.290.10">
    <property type="match status" value="1"/>
</dbReference>
<dbReference type="Proteomes" id="UP000031643">
    <property type="component" value="Chromosome"/>
</dbReference>
<dbReference type="OrthoDB" id="9780854at2"/>
<dbReference type="GO" id="GO:0006303">
    <property type="term" value="P:double-strand break repair via nonhomologous end joining"/>
    <property type="evidence" value="ECO:0007669"/>
    <property type="project" value="UniProtKB-UniRule"/>
</dbReference>
<dbReference type="EMBL" id="AP014648">
    <property type="protein sequence ID" value="BAQ15625.1"/>
    <property type="molecule type" value="Genomic_DNA"/>
</dbReference>